<keyword evidence="11" id="KW-0449">Lipoprotein</keyword>
<feature type="transmembrane region" description="Helical" evidence="9">
    <location>
        <begin position="12"/>
        <end position="42"/>
    </location>
</feature>
<protein>
    <recommendedName>
        <fullName evidence="9">Apolipoprotein N-acyltransferase</fullName>
        <shortName evidence="9">ALP N-acyltransferase</shortName>
        <ecNumber evidence="9">2.3.1.269</ecNumber>
    </recommendedName>
</protein>
<dbReference type="InterPro" id="IPR045378">
    <property type="entry name" value="LNT_N"/>
</dbReference>
<evidence type="ECO:0000256" key="8">
    <source>
        <dbReference type="ARBA" id="ARBA00023315"/>
    </source>
</evidence>
<reference evidence="11 12" key="1">
    <citation type="submission" date="2019-09" db="EMBL/GenBank/DDBJ databases">
        <title>Genome sequence and assembly of Taibaiella sp.</title>
        <authorList>
            <person name="Chhetri G."/>
        </authorList>
    </citation>
    <scope>NUCLEOTIDE SEQUENCE [LARGE SCALE GENOMIC DNA]</scope>
    <source>
        <strain evidence="11 12">KVB11</strain>
    </source>
</reference>
<dbReference type="PROSITE" id="PS50263">
    <property type="entry name" value="CN_HYDROLASE"/>
    <property type="match status" value="1"/>
</dbReference>
<dbReference type="PANTHER" id="PTHR38686:SF1">
    <property type="entry name" value="APOLIPOPROTEIN N-ACYLTRANSFERASE"/>
    <property type="match status" value="1"/>
</dbReference>
<feature type="domain" description="CN hydrolase" evidence="10">
    <location>
        <begin position="230"/>
        <end position="471"/>
    </location>
</feature>
<dbReference type="EC" id="2.3.1.269" evidence="9"/>
<dbReference type="AlphaFoldDB" id="A0A5M6CI69"/>
<evidence type="ECO:0000256" key="6">
    <source>
        <dbReference type="ARBA" id="ARBA00022989"/>
    </source>
</evidence>
<evidence type="ECO:0000256" key="3">
    <source>
        <dbReference type="ARBA" id="ARBA00022475"/>
    </source>
</evidence>
<dbReference type="NCBIfam" id="TIGR00546">
    <property type="entry name" value="lnt"/>
    <property type="match status" value="1"/>
</dbReference>
<comment type="catalytic activity">
    <reaction evidence="9">
        <text>N-terminal S-1,2-diacyl-sn-glyceryl-L-cysteinyl-[lipoprotein] + a glycerophospholipid = N-acyl-S-1,2-diacyl-sn-glyceryl-L-cysteinyl-[lipoprotein] + a 2-acyl-sn-glycero-3-phospholipid + H(+)</text>
        <dbReference type="Rhea" id="RHEA:48228"/>
        <dbReference type="Rhea" id="RHEA-COMP:14681"/>
        <dbReference type="Rhea" id="RHEA-COMP:14684"/>
        <dbReference type="ChEBI" id="CHEBI:15378"/>
        <dbReference type="ChEBI" id="CHEBI:136912"/>
        <dbReference type="ChEBI" id="CHEBI:140656"/>
        <dbReference type="ChEBI" id="CHEBI:140657"/>
        <dbReference type="ChEBI" id="CHEBI:140660"/>
        <dbReference type="EC" id="2.3.1.269"/>
    </reaction>
</comment>
<feature type="transmembrane region" description="Helical" evidence="9">
    <location>
        <begin position="158"/>
        <end position="181"/>
    </location>
</feature>
<dbReference type="SUPFAM" id="SSF56317">
    <property type="entry name" value="Carbon-nitrogen hydrolase"/>
    <property type="match status" value="1"/>
</dbReference>
<dbReference type="PANTHER" id="PTHR38686">
    <property type="entry name" value="APOLIPOPROTEIN N-ACYLTRANSFERASE"/>
    <property type="match status" value="1"/>
</dbReference>
<evidence type="ECO:0000313" key="12">
    <source>
        <dbReference type="Proteomes" id="UP000323632"/>
    </source>
</evidence>
<comment type="caution">
    <text evidence="11">The sequence shown here is derived from an EMBL/GenBank/DDBJ whole genome shotgun (WGS) entry which is preliminary data.</text>
</comment>
<dbReference type="InterPro" id="IPR004563">
    <property type="entry name" value="Apolipo_AcylTrfase"/>
</dbReference>
<organism evidence="11 12">
    <name type="scientific">Taibaiella lutea</name>
    <dbReference type="NCBI Taxonomy" id="2608001"/>
    <lineage>
        <taxon>Bacteria</taxon>
        <taxon>Pseudomonadati</taxon>
        <taxon>Bacteroidota</taxon>
        <taxon>Chitinophagia</taxon>
        <taxon>Chitinophagales</taxon>
        <taxon>Chitinophagaceae</taxon>
        <taxon>Taibaiella</taxon>
    </lineage>
</organism>
<evidence type="ECO:0000256" key="1">
    <source>
        <dbReference type="ARBA" id="ARBA00004651"/>
    </source>
</evidence>
<evidence type="ECO:0000259" key="10">
    <source>
        <dbReference type="PROSITE" id="PS50263"/>
    </source>
</evidence>
<evidence type="ECO:0000313" key="11">
    <source>
        <dbReference type="EMBL" id="KAA5534804.1"/>
    </source>
</evidence>
<comment type="function">
    <text evidence="9">Catalyzes the phospholipid dependent N-acylation of the N-terminal cysteine of apolipoprotein, the last step in lipoprotein maturation.</text>
</comment>
<evidence type="ECO:0000256" key="2">
    <source>
        <dbReference type="ARBA" id="ARBA00010065"/>
    </source>
</evidence>
<dbReference type="GO" id="GO:0042158">
    <property type="term" value="P:lipoprotein biosynthetic process"/>
    <property type="evidence" value="ECO:0007669"/>
    <property type="project" value="UniProtKB-UniRule"/>
</dbReference>
<sequence length="499" mass="55568">MNYNCLKKGLFIIIAAILYGLALNLVQFYLAWICLIPFFIAVRDDKRKAAFFSGAFFGFVFYCVIYYWMPVAILTISSDNIPGAILVSLLVPAIMAIYFGLLALCFSILKTKKKPLWINAFLIAAIWTIGAFLLSIIFSGMPWFSYDIGNAIFDNLYAIQPSSFGGICLLNFVVVFVNYLFAFFIQQSQWKKAFIPLGLILIYMGIGWGILLDFKERVIVSGKPVSVALLSGNIPQDEKWNEETGNFLAKNLLTLNESALNTSPDIVLWPEGIVPWPYRADDDLLKEVLKSSASHPGVCHIMGMKTEDSNKNMYNSAYCILPDGTVKGRHDKHFLVAMAERAMPFLSSSVLKNSKERNYFKPGNDNSVITTAHGKIGVLICSELYVPDATKKCIENGAQILVSLSDDVLFAKAPGIVSHQFFKNRLRAVEARKDIAASCNMGISGIIAATGEIVVMNHQEDGYTQTAMLYPNNFVSPCYFFSIFVLCISGLIILFFCFI</sequence>
<dbReference type="Proteomes" id="UP000323632">
    <property type="component" value="Unassembled WGS sequence"/>
</dbReference>
<feature type="transmembrane region" description="Helical" evidence="9">
    <location>
        <begin position="479"/>
        <end position="498"/>
    </location>
</feature>
<keyword evidence="4 9" id="KW-0808">Transferase</keyword>
<proteinExistence type="inferred from homology"/>
<keyword evidence="6 9" id="KW-1133">Transmembrane helix</keyword>
<dbReference type="InterPro" id="IPR036526">
    <property type="entry name" value="C-N_Hydrolase_sf"/>
</dbReference>
<feature type="transmembrane region" description="Helical" evidence="9">
    <location>
        <begin position="81"/>
        <end position="109"/>
    </location>
</feature>
<dbReference type="InterPro" id="IPR003010">
    <property type="entry name" value="C-N_Hydrolase"/>
</dbReference>
<dbReference type="GO" id="GO:0016410">
    <property type="term" value="F:N-acyltransferase activity"/>
    <property type="evidence" value="ECO:0007669"/>
    <property type="project" value="UniProtKB-UniRule"/>
</dbReference>
<comment type="subcellular location">
    <subcellularLocation>
        <location evidence="1 9">Cell membrane</location>
        <topology evidence="1 9">Multi-pass membrane protein</topology>
    </subcellularLocation>
</comment>
<accession>A0A5M6CI69</accession>
<dbReference type="Gene3D" id="3.60.110.10">
    <property type="entry name" value="Carbon-nitrogen hydrolase"/>
    <property type="match status" value="1"/>
</dbReference>
<evidence type="ECO:0000256" key="5">
    <source>
        <dbReference type="ARBA" id="ARBA00022692"/>
    </source>
</evidence>
<feature type="transmembrane region" description="Helical" evidence="9">
    <location>
        <begin position="116"/>
        <end position="138"/>
    </location>
</feature>
<gene>
    <name evidence="9 11" type="primary">lnt</name>
    <name evidence="11" type="ORF">F0919_09355</name>
</gene>
<evidence type="ECO:0000256" key="7">
    <source>
        <dbReference type="ARBA" id="ARBA00023136"/>
    </source>
</evidence>
<dbReference type="HAMAP" id="MF_01148">
    <property type="entry name" value="Lnt"/>
    <property type="match status" value="1"/>
</dbReference>
<dbReference type="UniPathway" id="UPA00666"/>
<comment type="pathway">
    <text evidence="9">Protein modification; lipoprotein biosynthesis (N-acyl transfer).</text>
</comment>
<comment type="similarity">
    <text evidence="2 9">Belongs to the CN hydrolase family. Apolipoprotein N-acyltransferase subfamily.</text>
</comment>
<dbReference type="Pfam" id="PF20154">
    <property type="entry name" value="LNT_N"/>
    <property type="match status" value="1"/>
</dbReference>
<keyword evidence="8 9" id="KW-0012">Acyltransferase</keyword>
<feature type="transmembrane region" description="Helical" evidence="9">
    <location>
        <begin position="49"/>
        <end position="69"/>
    </location>
</feature>
<feature type="transmembrane region" description="Helical" evidence="9">
    <location>
        <begin position="193"/>
        <end position="211"/>
    </location>
</feature>
<evidence type="ECO:0000256" key="4">
    <source>
        <dbReference type="ARBA" id="ARBA00022679"/>
    </source>
</evidence>
<dbReference type="GO" id="GO:0005886">
    <property type="term" value="C:plasma membrane"/>
    <property type="evidence" value="ECO:0007669"/>
    <property type="project" value="UniProtKB-SubCell"/>
</dbReference>
<keyword evidence="12" id="KW-1185">Reference proteome</keyword>
<keyword evidence="5 9" id="KW-0812">Transmembrane</keyword>
<keyword evidence="7 9" id="KW-0472">Membrane</keyword>
<keyword evidence="3 9" id="KW-1003">Cell membrane</keyword>
<evidence type="ECO:0000256" key="9">
    <source>
        <dbReference type="HAMAP-Rule" id="MF_01148"/>
    </source>
</evidence>
<name>A0A5M6CI69_9BACT</name>
<dbReference type="EMBL" id="VWSH01000002">
    <property type="protein sequence ID" value="KAA5534804.1"/>
    <property type="molecule type" value="Genomic_DNA"/>
</dbReference>
<dbReference type="Pfam" id="PF00795">
    <property type="entry name" value="CN_hydrolase"/>
    <property type="match status" value="1"/>
</dbReference>
<dbReference type="RefSeq" id="WP_150032483.1">
    <property type="nucleotide sequence ID" value="NZ_VWSH01000002.1"/>
</dbReference>